<reference evidence="2" key="1">
    <citation type="submission" date="2021-01" db="EMBL/GenBank/DDBJ databases">
        <authorList>
            <person name="Corre E."/>
            <person name="Pelletier E."/>
            <person name="Niang G."/>
            <person name="Scheremetjew M."/>
            <person name="Finn R."/>
            <person name="Kale V."/>
            <person name="Holt S."/>
            <person name="Cochrane G."/>
            <person name="Meng A."/>
            <person name="Brown T."/>
            <person name="Cohen L."/>
        </authorList>
    </citation>
    <scope>NUCLEOTIDE SEQUENCE</scope>
    <source>
        <strain evidence="2">ECT3854</strain>
    </source>
</reference>
<keyword evidence="1" id="KW-1133">Transmembrane helix</keyword>
<protein>
    <submittedName>
        <fullName evidence="2">Uncharacterized protein</fullName>
    </submittedName>
</protein>
<organism evidence="2">
    <name type="scientific">Cyclophora tenuis</name>
    <name type="common">Marine diatom</name>
    <dbReference type="NCBI Taxonomy" id="216820"/>
    <lineage>
        <taxon>Eukaryota</taxon>
        <taxon>Sar</taxon>
        <taxon>Stramenopiles</taxon>
        <taxon>Ochrophyta</taxon>
        <taxon>Bacillariophyta</taxon>
        <taxon>Fragilariophyceae</taxon>
        <taxon>Fragilariophycidae</taxon>
        <taxon>Cyclophorales</taxon>
        <taxon>Cyclophoraceae</taxon>
        <taxon>Cyclophora</taxon>
    </lineage>
</organism>
<keyword evidence="1" id="KW-0812">Transmembrane</keyword>
<proteinExistence type="predicted"/>
<evidence type="ECO:0000256" key="1">
    <source>
        <dbReference type="SAM" id="Phobius"/>
    </source>
</evidence>
<feature type="transmembrane region" description="Helical" evidence="1">
    <location>
        <begin position="153"/>
        <end position="169"/>
    </location>
</feature>
<evidence type="ECO:0000313" key="2">
    <source>
        <dbReference type="EMBL" id="CAD8941032.1"/>
    </source>
</evidence>
<gene>
    <name evidence="2" type="ORF">CTEN0397_LOCUS12098</name>
</gene>
<accession>A0A7S1D9E2</accession>
<feature type="transmembrane region" description="Helical" evidence="1">
    <location>
        <begin position="81"/>
        <end position="109"/>
    </location>
</feature>
<feature type="transmembrane region" description="Helical" evidence="1">
    <location>
        <begin position="35"/>
        <end position="59"/>
    </location>
</feature>
<keyword evidence="1" id="KW-0472">Membrane</keyword>
<sequence length="214" mass="24095">MEAPLLERLHDEEYSSLKKKSSLGRRRQRVFDSLVWIHAGFAVVGFLIGLLGILATYGVRTLLAKHLRVQYGYKKSKLENIYFWIDVCTVVWCVGLAGFVSCFALMLDALAHTSRMGIRHLGIGTLVWVVAGCHLAVAIVFDFNGHLPERTQQLIASGIIWAGFFVILFQRAAKQYDDDDEENNENNENYSDGRQVLVVTEDDEPELIDGSSED</sequence>
<dbReference type="AlphaFoldDB" id="A0A7S1D9E2"/>
<name>A0A7S1D9E2_CYCTE</name>
<dbReference type="EMBL" id="HBFW01018871">
    <property type="protein sequence ID" value="CAD8941032.1"/>
    <property type="molecule type" value="Transcribed_RNA"/>
</dbReference>
<feature type="transmembrane region" description="Helical" evidence="1">
    <location>
        <begin position="121"/>
        <end position="141"/>
    </location>
</feature>